<comment type="caution">
    <text evidence="1">The sequence shown here is derived from an EMBL/GenBank/DDBJ whole genome shotgun (WGS) entry which is preliminary data.</text>
</comment>
<reference evidence="1" key="1">
    <citation type="submission" date="2023-01" db="EMBL/GenBank/DDBJ databases">
        <title>The chitinases involved in constricting ring structure development in the nematode-trapping fungus Drechslerella dactyloides.</title>
        <authorList>
            <person name="Wang R."/>
            <person name="Zhang L."/>
            <person name="Tang P."/>
            <person name="Li S."/>
            <person name="Liang L."/>
        </authorList>
    </citation>
    <scope>NUCLEOTIDE SEQUENCE</scope>
    <source>
        <strain evidence="1">YMF1.00031</strain>
    </source>
</reference>
<organism evidence="1 2">
    <name type="scientific">Drechslerella dactyloides</name>
    <name type="common">Nematode-trapping fungus</name>
    <name type="synonym">Arthrobotrys dactyloides</name>
    <dbReference type="NCBI Taxonomy" id="74499"/>
    <lineage>
        <taxon>Eukaryota</taxon>
        <taxon>Fungi</taxon>
        <taxon>Dikarya</taxon>
        <taxon>Ascomycota</taxon>
        <taxon>Pezizomycotina</taxon>
        <taxon>Orbiliomycetes</taxon>
        <taxon>Orbiliales</taxon>
        <taxon>Orbiliaceae</taxon>
        <taxon>Drechslerella</taxon>
    </lineage>
</organism>
<evidence type="ECO:0000313" key="2">
    <source>
        <dbReference type="Proteomes" id="UP001221413"/>
    </source>
</evidence>
<dbReference type="AlphaFoldDB" id="A0AAD6ITF5"/>
<dbReference type="Proteomes" id="UP001221413">
    <property type="component" value="Unassembled WGS sequence"/>
</dbReference>
<protein>
    <submittedName>
        <fullName evidence="1">Uncharacterized protein</fullName>
    </submittedName>
</protein>
<evidence type="ECO:0000313" key="1">
    <source>
        <dbReference type="EMBL" id="KAJ6257689.1"/>
    </source>
</evidence>
<accession>A0AAD6ITF5</accession>
<name>A0AAD6ITF5_DREDA</name>
<gene>
    <name evidence="1" type="ORF">Dda_7477</name>
</gene>
<sequence length="79" mass="8876">MTPRRQPTCNGLVIPRRHASSNVWYFSSLNITEWNRMENSASSSERLRGSPAASYGCSTDNTPLWEYIDHGFGNARPTA</sequence>
<proteinExistence type="predicted"/>
<dbReference type="EMBL" id="JAQGDS010000010">
    <property type="protein sequence ID" value="KAJ6257689.1"/>
    <property type="molecule type" value="Genomic_DNA"/>
</dbReference>
<keyword evidence="2" id="KW-1185">Reference proteome</keyword>